<gene>
    <name evidence="1" type="ORF">MHA02_29470</name>
</gene>
<dbReference type="RefSeq" id="WP_147079954.1">
    <property type="nucleotide sequence ID" value="NZ_BJZT01000032.1"/>
</dbReference>
<name>A0A512IS79_9HYPH</name>
<organism evidence="1 2">
    <name type="scientific">Methylobacterium haplocladii</name>
    <dbReference type="NCBI Taxonomy" id="1176176"/>
    <lineage>
        <taxon>Bacteria</taxon>
        <taxon>Pseudomonadati</taxon>
        <taxon>Pseudomonadota</taxon>
        <taxon>Alphaproteobacteria</taxon>
        <taxon>Hyphomicrobiales</taxon>
        <taxon>Methylobacteriaceae</taxon>
        <taxon>Methylobacterium</taxon>
    </lineage>
</organism>
<reference evidence="1 2" key="1">
    <citation type="submission" date="2019-07" db="EMBL/GenBank/DDBJ databases">
        <title>Whole genome shotgun sequence of Methylobacterium haplocladii NBRC 107714.</title>
        <authorList>
            <person name="Hosoyama A."/>
            <person name="Uohara A."/>
            <person name="Ohji S."/>
            <person name="Ichikawa N."/>
        </authorList>
    </citation>
    <scope>NUCLEOTIDE SEQUENCE [LARGE SCALE GENOMIC DNA]</scope>
    <source>
        <strain evidence="1 2">NBRC 107714</strain>
    </source>
</reference>
<dbReference type="AlphaFoldDB" id="A0A512IS79"/>
<accession>A0A512IS79</accession>
<dbReference type="Proteomes" id="UP000321258">
    <property type="component" value="Unassembled WGS sequence"/>
</dbReference>
<sequence>MTALADVRTLIARLDGTMQPMPARAELVRLLRAVEVDLQPALRRRPRAGSPELAPALRVMARLQHIGSPSALGIKLLPGTPPVAVERHGRLRLGQLIALGHARKDPDGWRITPAGAEAARRLNDECEAASCAG</sequence>
<dbReference type="EMBL" id="BJZT01000032">
    <property type="protein sequence ID" value="GEP00560.1"/>
    <property type="molecule type" value="Genomic_DNA"/>
</dbReference>
<proteinExistence type="predicted"/>
<comment type="caution">
    <text evidence="1">The sequence shown here is derived from an EMBL/GenBank/DDBJ whole genome shotgun (WGS) entry which is preliminary data.</text>
</comment>
<evidence type="ECO:0000313" key="1">
    <source>
        <dbReference type="EMBL" id="GEP00560.1"/>
    </source>
</evidence>
<protein>
    <submittedName>
        <fullName evidence="1">Uncharacterized protein</fullName>
    </submittedName>
</protein>
<keyword evidence="2" id="KW-1185">Reference proteome</keyword>
<evidence type="ECO:0000313" key="2">
    <source>
        <dbReference type="Proteomes" id="UP000321258"/>
    </source>
</evidence>